<dbReference type="PANTHER" id="PTHR43828">
    <property type="entry name" value="ASPARAGINASE"/>
    <property type="match status" value="1"/>
</dbReference>
<dbReference type="OrthoDB" id="6718656at2759"/>
<dbReference type="InterPro" id="IPR051642">
    <property type="entry name" value="SWI6-like"/>
</dbReference>
<dbReference type="PROSITE" id="PS50297">
    <property type="entry name" value="ANK_REP_REGION"/>
    <property type="match status" value="1"/>
</dbReference>
<evidence type="ECO:0000256" key="1">
    <source>
        <dbReference type="ARBA" id="ARBA00022737"/>
    </source>
</evidence>
<name>A0A8H7VM37_9FUNG</name>
<keyword evidence="4" id="KW-0175">Coiled coil</keyword>
<accession>A0A8H7VM37</accession>
<dbReference type="SUPFAM" id="SSF54616">
    <property type="entry name" value="DNA-binding domain of Mlu1-box binding protein MBP1"/>
    <property type="match status" value="1"/>
</dbReference>
<dbReference type="Pfam" id="PF04383">
    <property type="entry name" value="KilA-N"/>
    <property type="match status" value="1"/>
</dbReference>
<evidence type="ECO:0000313" key="7">
    <source>
        <dbReference type="EMBL" id="KAG2225665.1"/>
    </source>
</evidence>
<feature type="compositionally biased region" description="Low complexity" evidence="5">
    <location>
        <begin position="626"/>
        <end position="653"/>
    </location>
</feature>
<evidence type="ECO:0000256" key="5">
    <source>
        <dbReference type="SAM" id="MobiDB-lite"/>
    </source>
</evidence>
<evidence type="ECO:0000256" key="4">
    <source>
        <dbReference type="SAM" id="Coils"/>
    </source>
</evidence>
<evidence type="ECO:0000256" key="3">
    <source>
        <dbReference type="PROSITE-ProRule" id="PRU00023"/>
    </source>
</evidence>
<dbReference type="InterPro" id="IPR002110">
    <property type="entry name" value="Ankyrin_rpt"/>
</dbReference>
<dbReference type="InterPro" id="IPR003163">
    <property type="entry name" value="Tscrpt_reg_HTH_APSES-type"/>
</dbReference>
<dbReference type="GO" id="GO:0001228">
    <property type="term" value="F:DNA-binding transcription activator activity, RNA polymerase II-specific"/>
    <property type="evidence" value="ECO:0007669"/>
    <property type="project" value="UniProtKB-ARBA"/>
</dbReference>
<feature type="repeat" description="ANK" evidence="3">
    <location>
        <begin position="258"/>
        <end position="290"/>
    </location>
</feature>
<dbReference type="GO" id="GO:0030907">
    <property type="term" value="C:MBF transcription complex"/>
    <property type="evidence" value="ECO:0007669"/>
    <property type="project" value="TreeGrafter"/>
</dbReference>
<evidence type="ECO:0000256" key="2">
    <source>
        <dbReference type="ARBA" id="ARBA00023043"/>
    </source>
</evidence>
<dbReference type="InterPro" id="IPR018004">
    <property type="entry name" value="KilA/APSES_HTH"/>
</dbReference>
<dbReference type="GO" id="GO:0033309">
    <property type="term" value="C:SBF transcription complex"/>
    <property type="evidence" value="ECO:0007669"/>
    <property type="project" value="TreeGrafter"/>
</dbReference>
<proteinExistence type="predicted"/>
<feature type="domain" description="HTH APSES-type" evidence="6">
    <location>
        <begin position="8"/>
        <end position="118"/>
    </location>
</feature>
<dbReference type="PANTHER" id="PTHR43828:SF3">
    <property type="entry name" value="CHROMO DOMAIN-CONTAINING PROTEIN"/>
    <property type="match status" value="1"/>
</dbReference>
<comment type="caution">
    <text evidence="7">The sequence shown here is derived from an EMBL/GenBank/DDBJ whole genome shotgun (WGS) entry which is preliminary data.</text>
</comment>
<feature type="compositionally biased region" description="Basic residues" evidence="5">
    <location>
        <begin position="166"/>
        <end position="181"/>
    </location>
</feature>
<keyword evidence="1" id="KW-0677">Repeat</keyword>
<dbReference type="SUPFAM" id="SSF48403">
    <property type="entry name" value="Ankyrin repeat"/>
    <property type="match status" value="1"/>
</dbReference>
<feature type="region of interest" description="Disordered" evidence="5">
    <location>
        <begin position="127"/>
        <end position="192"/>
    </location>
</feature>
<reference evidence="7 8" key="1">
    <citation type="submission" date="2020-12" db="EMBL/GenBank/DDBJ databases">
        <title>Metabolic potential, ecology and presence of endohyphal bacteria is reflected in genomic diversity of Mucoromycotina.</title>
        <authorList>
            <person name="Muszewska A."/>
            <person name="Okrasinska A."/>
            <person name="Steczkiewicz K."/>
            <person name="Drgas O."/>
            <person name="Orlowska M."/>
            <person name="Perlinska-Lenart U."/>
            <person name="Aleksandrzak-Piekarczyk T."/>
            <person name="Szatraj K."/>
            <person name="Zielenkiewicz U."/>
            <person name="Pilsyk S."/>
            <person name="Malc E."/>
            <person name="Mieczkowski P."/>
            <person name="Kruszewska J.S."/>
            <person name="Biernat P."/>
            <person name="Pawlowska J."/>
        </authorList>
    </citation>
    <scope>NUCLEOTIDE SEQUENCE [LARGE SCALE GENOMIC DNA]</scope>
    <source>
        <strain evidence="7 8">CBS 142.35</strain>
    </source>
</reference>
<feature type="compositionally biased region" description="Low complexity" evidence="5">
    <location>
        <begin position="182"/>
        <end position="192"/>
    </location>
</feature>
<feature type="region of interest" description="Disordered" evidence="5">
    <location>
        <begin position="625"/>
        <end position="663"/>
    </location>
</feature>
<gene>
    <name evidence="7" type="ORF">INT45_012137</name>
</gene>
<organism evidence="7 8">
    <name type="scientific">Circinella minor</name>
    <dbReference type="NCBI Taxonomy" id="1195481"/>
    <lineage>
        <taxon>Eukaryota</taxon>
        <taxon>Fungi</taxon>
        <taxon>Fungi incertae sedis</taxon>
        <taxon>Mucoromycota</taxon>
        <taxon>Mucoromycotina</taxon>
        <taxon>Mucoromycetes</taxon>
        <taxon>Mucorales</taxon>
        <taxon>Lichtheimiaceae</taxon>
        <taxon>Circinella</taxon>
    </lineage>
</organism>
<protein>
    <recommendedName>
        <fullName evidence="6">HTH APSES-type domain-containing protein</fullName>
    </recommendedName>
</protein>
<dbReference type="GO" id="GO:0003677">
    <property type="term" value="F:DNA binding"/>
    <property type="evidence" value="ECO:0007669"/>
    <property type="project" value="InterPro"/>
</dbReference>
<dbReference type="PROSITE" id="PS51299">
    <property type="entry name" value="HTH_APSES"/>
    <property type="match status" value="1"/>
</dbReference>
<sequence>MQDYTTEVYRAMYSGIGVYEMLVQGMPLMRRRKDSYMNSTQILKVAGFDKGKRTRIVEREILPGVHEKVQGGYGKFQGTWIPMEIAKVLAEKYNVFEAARPLFELDMTHYDNDHNRLPTKEEALAHYDPQHTSSPPPSPLGSVITVPSPMSSSIAALSPRPYNPHHPNHHNHHNHHYHNHHASPSNINNNSNNRRRLSLVDEQRLTPSTPPRKKTKVIDEEKHRSLLMGLFISSDDSSQVPELLKPPDIDINLVIDDQGHTALHWAASLARIKTLGLLIIRGADVCRVNHHGETALMRSVMMTHCFDTHCFPKLLEHLKESIPIIDRRRRTVIHHTALTAATHGRYDAAMFYMKHILSIIGSTRHLQSVIHAEDINGDTGLSIAMRLGLQSMVAMLNEFSSITKNIAESKQPLDTPTPDTLTKKITYKPSTRGREIVSTVQKIVDALDDDYHTQLRERDEQLERTQIQLRTVMFELSEARQKLITQQTQKQQGCEHKLVESNDLVRKLEEALKSNNNNKQKIIEQGEQGINSSNSGREQWLEERVSLLQAQVEAHSQIRQELNQQIEQLKQHSTEKELQCKRLIAACCNMSIDDIDGILEPLLASVESNPPDLDLPQIIQFMERLSSSQQQSQNNTNNNNNNNNRNNNNSISSNDDDVNNKGS</sequence>
<evidence type="ECO:0000259" key="6">
    <source>
        <dbReference type="PROSITE" id="PS51299"/>
    </source>
</evidence>
<dbReference type="Gene3D" id="1.25.40.20">
    <property type="entry name" value="Ankyrin repeat-containing domain"/>
    <property type="match status" value="1"/>
</dbReference>
<dbReference type="Proteomes" id="UP000646827">
    <property type="component" value="Unassembled WGS sequence"/>
</dbReference>
<dbReference type="SMART" id="SM00248">
    <property type="entry name" value="ANK"/>
    <property type="match status" value="3"/>
</dbReference>
<keyword evidence="2 3" id="KW-0040">ANK repeat</keyword>
<dbReference type="Pfam" id="PF13637">
    <property type="entry name" value="Ank_4"/>
    <property type="match status" value="1"/>
</dbReference>
<feature type="coiled-coil region" evidence="4">
    <location>
        <begin position="498"/>
        <end position="579"/>
    </location>
</feature>
<dbReference type="InterPro" id="IPR036887">
    <property type="entry name" value="HTH_APSES_sf"/>
</dbReference>
<dbReference type="Gene3D" id="3.10.260.10">
    <property type="entry name" value="Transcription regulator HTH, APSES-type DNA-binding domain"/>
    <property type="match status" value="1"/>
</dbReference>
<keyword evidence="8" id="KW-1185">Reference proteome</keyword>
<evidence type="ECO:0000313" key="8">
    <source>
        <dbReference type="Proteomes" id="UP000646827"/>
    </source>
</evidence>
<dbReference type="PROSITE" id="PS50088">
    <property type="entry name" value="ANK_REPEAT"/>
    <property type="match status" value="1"/>
</dbReference>
<dbReference type="AlphaFoldDB" id="A0A8H7VM37"/>
<dbReference type="EMBL" id="JAEPRB010000025">
    <property type="protein sequence ID" value="KAG2225665.1"/>
    <property type="molecule type" value="Genomic_DNA"/>
</dbReference>
<dbReference type="SMART" id="SM01252">
    <property type="entry name" value="KilA-N"/>
    <property type="match status" value="1"/>
</dbReference>
<dbReference type="InterPro" id="IPR036770">
    <property type="entry name" value="Ankyrin_rpt-contain_sf"/>
</dbReference>